<organism evidence="4 5">
    <name type="scientific">Cicer arietinum</name>
    <name type="common">Chickpea</name>
    <name type="synonym">Garbanzo</name>
    <dbReference type="NCBI Taxonomy" id="3827"/>
    <lineage>
        <taxon>Eukaryota</taxon>
        <taxon>Viridiplantae</taxon>
        <taxon>Streptophyta</taxon>
        <taxon>Embryophyta</taxon>
        <taxon>Tracheophyta</taxon>
        <taxon>Spermatophyta</taxon>
        <taxon>Magnoliopsida</taxon>
        <taxon>eudicotyledons</taxon>
        <taxon>Gunneridae</taxon>
        <taxon>Pentapetalae</taxon>
        <taxon>rosids</taxon>
        <taxon>fabids</taxon>
        <taxon>Fabales</taxon>
        <taxon>Fabaceae</taxon>
        <taxon>Papilionoideae</taxon>
        <taxon>50 kb inversion clade</taxon>
        <taxon>NPAAA clade</taxon>
        <taxon>Hologalegina</taxon>
        <taxon>IRL clade</taxon>
        <taxon>Cicereae</taxon>
        <taxon>Cicer</taxon>
    </lineage>
</organism>
<dbReference type="PaxDb" id="3827-XP_004504219.1"/>
<keyword evidence="2" id="KW-0812">Transmembrane</keyword>
<dbReference type="AlphaFoldDB" id="A0A1S2YFX8"/>
<dbReference type="RefSeq" id="XP_004504219.1">
    <property type="nucleotide sequence ID" value="XM_004504162.3"/>
</dbReference>
<dbReference type="KEGG" id="cam:101502040"/>
<accession>A0A1S2YFX8</accession>
<dbReference type="eggNOG" id="ENOG502S9TP">
    <property type="taxonomic scope" value="Eukaryota"/>
</dbReference>
<name>A0A1S2YFX8_CICAR</name>
<evidence type="ECO:0000256" key="3">
    <source>
        <dbReference type="SAM" id="SignalP"/>
    </source>
</evidence>
<proteinExistence type="predicted"/>
<dbReference type="GeneID" id="101502040"/>
<reference evidence="5" key="2">
    <citation type="submission" date="2025-08" db="UniProtKB">
        <authorList>
            <consortium name="RefSeq"/>
        </authorList>
    </citation>
    <scope>IDENTIFICATION</scope>
    <source>
        <tissue evidence="5">Etiolated seedlings</tissue>
    </source>
</reference>
<evidence type="ECO:0000256" key="1">
    <source>
        <dbReference type="SAM" id="MobiDB-lite"/>
    </source>
</evidence>
<protein>
    <submittedName>
        <fullName evidence="5">Uncharacterized protein LOC101502040</fullName>
    </submittedName>
</protein>
<gene>
    <name evidence="5" type="primary">LOC101502040</name>
</gene>
<keyword evidence="3" id="KW-0732">Signal</keyword>
<keyword evidence="4" id="KW-1185">Reference proteome</keyword>
<feature type="transmembrane region" description="Helical" evidence="2">
    <location>
        <begin position="97"/>
        <end position="122"/>
    </location>
</feature>
<dbReference type="PANTHER" id="PTHR37189:SF2">
    <property type="entry name" value="PROTEIN, PUTATIVE-RELATED"/>
    <property type="match status" value="1"/>
</dbReference>
<dbReference type="Proteomes" id="UP000087171">
    <property type="component" value="Chromosome Ca6"/>
</dbReference>
<feature type="chain" id="PRO_5010240776" evidence="3">
    <location>
        <begin position="23"/>
        <end position="152"/>
    </location>
</feature>
<feature type="signal peptide" evidence="3">
    <location>
        <begin position="1"/>
        <end position="22"/>
    </location>
</feature>
<dbReference type="PANTHER" id="PTHR37189">
    <property type="entry name" value="CONCANAVALIN A-LIKE LECTIN/GLUCANASE DOMAIN-CONTAINING PROTEIN-RELATED"/>
    <property type="match status" value="1"/>
</dbReference>
<dbReference type="OrthoDB" id="1107534at2759"/>
<evidence type="ECO:0000313" key="4">
    <source>
        <dbReference type="Proteomes" id="UP000087171"/>
    </source>
</evidence>
<evidence type="ECO:0000313" key="5">
    <source>
        <dbReference type="RefSeq" id="XP_004504219.1"/>
    </source>
</evidence>
<sequence>MANSTLTFAFFLILILAGDTSARDLRPSDHGLVFQTLSPAGTHSSPEMRSFFNGDNSSQPMSSSSDVAVPKAITSRDSTPPPWLINSGDGGDRVGKVLTVASIACGIAGAILILASGLIYVFKYRKQKQNAAFHGKNEFENDDNNQLVVRDP</sequence>
<keyword evidence="2" id="KW-0472">Membrane</keyword>
<feature type="region of interest" description="Disordered" evidence="1">
    <location>
        <begin position="55"/>
        <end position="86"/>
    </location>
</feature>
<keyword evidence="2" id="KW-1133">Transmembrane helix</keyword>
<evidence type="ECO:0000256" key="2">
    <source>
        <dbReference type="SAM" id="Phobius"/>
    </source>
</evidence>
<reference evidence="4" key="1">
    <citation type="journal article" date="2013" name="Nat. Biotechnol.">
        <title>Draft genome sequence of chickpea (Cicer arietinum) provides a resource for trait improvement.</title>
        <authorList>
            <person name="Varshney R.K."/>
            <person name="Song C."/>
            <person name="Saxena R.K."/>
            <person name="Azam S."/>
            <person name="Yu S."/>
            <person name="Sharpe A.G."/>
            <person name="Cannon S."/>
            <person name="Baek J."/>
            <person name="Rosen B.D."/>
            <person name="Tar'an B."/>
            <person name="Millan T."/>
            <person name="Zhang X."/>
            <person name="Ramsay L.D."/>
            <person name="Iwata A."/>
            <person name="Wang Y."/>
            <person name="Nelson W."/>
            <person name="Farmer A.D."/>
            <person name="Gaur P.M."/>
            <person name="Soderlund C."/>
            <person name="Penmetsa R.V."/>
            <person name="Xu C."/>
            <person name="Bharti A.K."/>
            <person name="He W."/>
            <person name="Winter P."/>
            <person name="Zhao S."/>
            <person name="Hane J.K."/>
            <person name="Carrasquilla-Garcia N."/>
            <person name="Condie J.A."/>
            <person name="Upadhyaya H.D."/>
            <person name="Luo M.C."/>
            <person name="Thudi M."/>
            <person name="Gowda C.L."/>
            <person name="Singh N.P."/>
            <person name="Lichtenzveig J."/>
            <person name="Gali K.K."/>
            <person name="Rubio J."/>
            <person name="Nadarajan N."/>
            <person name="Dolezel J."/>
            <person name="Bansal K.C."/>
            <person name="Xu X."/>
            <person name="Edwards D."/>
            <person name="Zhang G."/>
            <person name="Kahl G."/>
            <person name="Gil J."/>
            <person name="Singh K.B."/>
            <person name="Datta S.K."/>
            <person name="Jackson S.A."/>
            <person name="Wang J."/>
            <person name="Cook D.R."/>
        </authorList>
    </citation>
    <scope>NUCLEOTIDE SEQUENCE [LARGE SCALE GENOMIC DNA]</scope>
    <source>
        <strain evidence="4">cv. CDC Frontier</strain>
    </source>
</reference>